<dbReference type="OrthoDB" id="5358398at2759"/>
<evidence type="ECO:0000313" key="2">
    <source>
        <dbReference type="EMBL" id="KAH7130979.1"/>
    </source>
</evidence>
<name>A0A9P9E5E8_9HYPO</name>
<proteinExistence type="predicted"/>
<dbReference type="InterPro" id="IPR048273">
    <property type="entry name" value="Luciferase"/>
</dbReference>
<dbReference type="Pfam" id="PF17648">
    <property type="entry name" value="Luciferase"/>
    <property type="match status" value="1"/>
</dbReference>
<accession>A0A9P9E5E8</accession>
<dbReference type="PANTHER" id="PTHR38695:SF1">
    <property type="entry name" value="AMINO ACID PERMEASE_ SLC12A DOMAIN-CONTAINING PROTEIN"/>
    <property type="match status" value="1"/>
</dbReference>
<evidence type="ECO:0000313" key="3">
    <source>
        <dbReference type="Proteomes" id="UP000738349"/>
    </source>
</evidence>
<dbReference type="InterPro" id="IPR040841">
    <property type="entry name" value="Luciferase_dom"/>
</dbReference>
<reference evidence="2" key="1">
    <citation type="journal article" date="2021" name="Nat. Commun.">
        <title>Genetic determinants of endophytism in the Arabidopsis root mycobiome.</title>
        <authorList>
            <person name="Mesny F."/>
            <person name="Miyauchi S."/>
            <person name="Thiergart T."/>
            <person name="Pickel B."/>
            <person name="Atanasova L."/>
            <person name="Karlsson M."/>
            <person name="Huettel B."/>
            <person name="Barry K.W."/>
            <person name="Haridas S."/>
            <person name="Chen C."/>
            <person name="Bauer D."/>
            <person name="Andreopoulos W."/>
            <person name="Pangilinan J."/>
            <person name="LaButti K."/>
            <person name="Riley R."/>
            <person name="Lipzen A."/>
            <person name="Clum A."/>
            <person name="Drula E."/>
            <person name="Henrissat B."/>
            <person name="Kohler A."/>
            <person name="Grigoriev I.V."/>
            <person name="Martin F.M."/>
            <person name="Hacquard S."/>
        </authorList>
    </citation>
    <scope>NUCLEOTIDE SEQUENCE</scope>
    <source>
        <strain evidence="2">MPI-CAGE-AT-0147</strain>
    </source>
</reference>
<keyword evidence="3" id="KW-1185">Reference proteome</keyword>
<feature type="domain" description="Luciferase" evidence="1">
    <location>
        <begin position="174"/>
        <end position="240"/>
    </location>
</feature>
<gene>
    <name evidence="2" type="ORF">EDB81DRAFT_807747</name>
</gene>
<dbReference type="Proteomes" id="UP000738349">
    <property type="component" value="Unassembled WGS sequence"/>
</dbReference>
<sequence length="254" mass="27291">MALSQQIPLLNQLATPATVAGIALVPILTYTVKYYLKWRAIPRGGLPNNILGFAIQSALQLVAKRDTIDESPFSDPVVVARYKPHGEETFLAQPLPVRSGSRPTVPGFAAPQRQMTEQATSAMKEKMSNFLHQVAAANSNATVYGPSKLEGGNGPGVFLADKVQTPAFMADLKGEVVHHHLEGSSHMVLSLTDAREAVSKGWAQRFPLGGVRAIPWTYVLIYAPRDDGELAVWKGLVVASLRFVTAGGPGINNV</sequence>
<comment type="caution">
    <text evidence="2">The sequence shown here is derived from an EMBL/GenBank/DDBJ whole genome shotgun (WGS) entry which is preliminary data.</text>
</comment>
<dbReference type="PANTHER" id="PTHR38695">
    <property type="entry name" value="AMINO ACID PERMEASE_ SLC12A DOMAIN-CONTAINING PROTEIN"/>
    <property type="match status" value="1"/>
</dbReference>
<dbReference type="AlphaFoldDB" id="A0A9P9E5E8"/>
<evidence type="ECO:0000259" key="1">
    <source>
        <dbReference type="Pfam" id="PF17648"/>
    </source>
</evidence>
<organism evidence="2 3">
    <name type="scientific">Dactylonectria macrodidyma</name>
    <dbReference type="NCBI Taxonomy" id="307937"/>
    <lineage>
        <taxon>Eukaryota</taxon>
        <taxon>Fungi</taxon>
        <taxon>Dikarya</taxon>
        <taxon>Ascomycota</taxon>
        <taxon>Pezizomycotina</taxon>
        <taxon>Sordariomycetes</taxon>
        <taxon>Hypocreomycetidae</taxon>
        <taxon>Hypocreales</taxon>
        <taxon>Nectriaceae</taxon>
        <taxon>Dactylonectria</taxon>
    </lineage>
</organism>
<dbReference type="EMBL" id="JAGMUV010000017">
    <property type="protein sequence ID" value="KAH7130979.1"/>
    <property type="molecule type" value="Genomic_DNA"/>
</dbReference>
<protein>
    <submittedName>
        <fullName evidence="2">Phospholipase/carboxylesterase</fullName>
    </submittedName>
</protein>